<accession>A0ABQ9X1A8</accession>
<evidence type="ECO:0000313" key="3">
    <source>
        <dbReference type="Proteomes" id="UP001281761"/>
    </source>
</evidence>
<sequence length="559" mass="63546">MSIESMLKELTRSGSDISVIVNTRFWNTIPLLIRKWDGKEEEAMCSLLDELSRILTLTSDSEVPLANKRLLHSSLSALSQKPTLPTKIRIRVEKCIPTLNSITDGTFMLVETDEFRIMEEQKKELETRSSEITQQKLELDTQITDLQHFLEEEKTIVEELKSEIDQLTLQLADLPIWVGTESLRCFNGAAHRLTPTTITQINKISVGTKDWRTAFTFPIDDGEWELKINAFETILKNVMLGFVKHPLPQTASQSQCGSWLNGIGGDFNLWSGGMWKSKEFHPAGTNKRCDRVGQTAAIRVNMRTREARLFVDDEEQPGIFTDIPSPLCLGITTGFTESDHQSVKVLWLKQLRRNDELHGSVLKENTTLQLLIDKLKLYTPKNQIWIGTESLKTLDRTAHSFTPTTLTQIIKLEKTNEWRTSFTHPINKGEWELKIKACENTFLNVMLGFVRHPIPENGTRLHCGQHIGGIGGDFNLWDGSMWKGGEFKPAGTNRKCDRVGQTAAIRVNMRRREAKLFVDDEEQPGIFTDIPSPLCLGISTGFRVENLSVEVLWLKRNRS</sequence>
<comment type="caution">
    <text evidence="2">The sequence shown here is derived from an EMBL/GenBank/DDBJ whole genome shotgun (WGS) entry which is preliminary data.</text>
</comment>
<gene>
    <name evidence="2" type="ORF">BLNAU_19601</name>
</gene>
<proteinExistence type="predicted"/>
<protein>
    <recommendedName>
        <fullName evidence="4">B30.2/SPRY domain-containing protein</fullName>
    </recommendedName>
</protein>
<feature type="coiled-coil region" evidence="1">
    <location>
        <begin position="115"/>
        <end position="170"/>
    </location>
</feature>
<evidence type="ECO:0000313" key="2">
    <source>
        <dbReference type="EMBL" id="KAK2945472.1"/>
    </source>
</evidence>
<organism evidence="2 3">
    <name type="scientific">Blattamonas nauphoetae</name>
    <dbReference type="NCBI Taxonomy" id="2049346"/>
    <lineage>
        <taxon>Eukaryota</taxon>
        <taxon>Metamonada</taxon>
        <taxon>Preaxostyla</taxon>
        <taxon>Oxymonadida</taxon>
        <taxon>Blattamonas</taxon>
    </lineage>
</organism>
<keyword evidence="3" id="KW-1185">Reference proteome</keyword>
<evidence type="ECO:0000256" key="1">
    <source>
        <dbReference type="SAM" id="Coils"/>
    </source>
</evidence>
<evidence type="ECO:0008006" key="4">
    <source>
        <dbReference type="Google" id="ProtNLM"/>
    </source>
</evidence>
<name>A0ABQ9X1A8_9EUKA</name>
<dbReference type="EMBL" id="JARBJD010000259">
    <property type="protein sequence ID" value="KAK2945472.1"/>
    <property type="molecule type" value="Genomic_DNA"/>
</dbReference>
<keyword evidence="1" id="KW-0175">Coiled coil</keyword>
<reference evidence="2 3" key="1">
    <citation type="journal article" date="2022" name="bioRxiv">
        <title>Genomics of Preaxostyla Flagellates Illuminates Evolutionary Transitions and the Path Towards Mitochondrial Loss.</title>
        <authorList>
            <person name="Novak L.V.F."/>
            <person name="Treitli S.C."/>
            <person name="Pyrih J."/>
            <person name="Halakuc P."/>
            <person name="Pipaliya S.V."/>
            <person name="Vacek V."/>
            <person name="Brzon O."/>
            <person name="Soukal P."/>
            <person name="Eme L."/>
            <person name="Dacks J.B."/>
            <person name="Karnkowska A."/>
            <person name="Elias M."/>
            <person name="Hampl V."/>
        </authorList>
    </citation>
    <scope>NUCLEOTIDE SEQUENCE [LARGE SCALE GENOMIC DNA]</scope>
    <source>
        <strain evidence="2">NAU3</strain>
        <tissue evidence="2">Gut</tissue>
    </source>
</reference>
<dbReference type="Proteomes" id="UP001281761">
    <property type="component" value="Unassembled WGS sequence"/>
</dbReference>